<evidence type="ECO:0000259" key="7">
    <source>
        <dbReference type="Pfam" id="PF00482"/>
    </source>
</evidence>
<dbReference type="RefSeq" id="WP_311346329.1">
    <property type="nucleotide sequence ID" value="NZ_JAVREI010000013.1"/>
</dbReference>
<reference evidence="9" key="1">
    <citation type="submission" date="2023-07" db="EMBL/GenBank/DDBJ databases">
        <title>30 novel species of actinomycetes from the DSMZ collection.</title>
        <authorList>
            <person name="Nouioui I."/>
        </authorList>
    </citation>
    <scope>NUCLEOTIDE SEQUENCE [LARGE SCALE GENOMIC DNA]</scope>
    <source>
        <strain evidence="9">DSM 46792</strain>
    </source>
</reference>
<feature type="transmembrane region" description="Helical" evidence="6">
    <location>
        <begin position="218"/>
        <end position="247"/>
    </location>
</feature>
<evidence type="ECO:0000256" key="4">
    <source>
        <dbReference type="ARBA" id="ARBA00022989"/>
    </source>
</evidence>
<dbReference type="EMBL" id="JAVREI010000013">
    <property type="protein sequence ID" value="MDT0277524.1"/>
    <property type="molecule type" value="Genomic_DNA"/>
</dbReference>
<comment type="caution">
    <text evidence="8">The sequence shown here is derived from an EMBL/GenBank/DDBJ whole genome shotgun (WGS) entry which is preliminary data.</text>
</comment>
<protein>
    <submittedName>
        <fullName evidence="8">Type II secretion system F family protein</fullName>
    </submittedName>
</protein>
<accession>A0ABU2KBG3</accession>
<evidence type="ECO:0000256" key="3">
    <source>
        <dbReference type="ARBA" id="ARBA00022692"/>
    </source>
</evidence>
<evidence type="ECO:0000256" key="2">
    <source>
        <dbReference type="ARBA" id="ARBA00022475"/>
    </source>
</evidence>
<evidence type="ECO:0000313" key="9">
    <source>
        <dbReference type="Proteomes" id="UP001183222"/>
    </source>
</evidence>
<proteinExistence type="predicted"/>
<sequence length="252" mass="24914">MTPDPIWAALLVLAGAVALWPGVGGAGAARWEALRSASRPAGAGDPPPAPHGDAGRERLRRWVLAAALGSAGTLLVGGTVGMAAGGALGVAVERVMRARAPDDAGTDRAAMVRDLPAACDLLGVCLVAGLPVEGALEAVGGAVGGPLGAQLRSVAALSRLGADPRRAWADVPPELSALGRVVVRAGESGAMVAGALRTLAAESRATARTETQVAVQRAGVWVLAPLGACFLPAFVCLGVAPLVIGIAGDVFG</sequence>
<evidence type="ECO:0000256" key="6">
    <source>
        <dbReference type="SAM" id="Phobius"/>
    </source>
</evidence>
<dbReference type="Proteomes" id="UP001183222">
    <property type="component" value="Unassembled WGS sequence"/>
</dbReference>
<keyword evidence="4 6" id="KW-1133">Transmembrane helix</keyword>
<keyword evidence="9" id="KW-1185">Reference proteome</keyword>
<evidence type="ECO:0000256" key="5">
    <source>
        <dbReference type="ARBA" id="ARBA00023136"/>
    </source>
</evidence>
<dbReference type="PANTHER" id="PTHR35007">
    <property type="entry name" value="INTEGRAL MEMBRANE PROTEIN-RELATED"/>
    <property type="match status" value="1"/>
</dbReference>
<name>A0ABU2KBG3_9ACTN</name>
<evidence type="ECO:0000313" key="8">
    <source>
        <dbReference type="EMBL" id="MDT0277524.1"/>
    </source>
</evidence>
<dbReference type="PANTHER" id="PTHR35007:SF3">
    <property type="entry name" value="POSSIBLE CONSERVED ALANINE RICH MEMBRANE PROTEIN"/>
    <property type="match status" value="1"/>
</dbReference>
<keyword evidence="5 6" id="KW-0472">Membrane</keyword>
<feature type="domain" description="Type II secretion system protein GspF" evidence="7">
    <location>
        <begin position="118"/>
        <end position="237"/>
    </location>
</feature>
<organism evidence="8 9">
    <name type="scientific">Blastococcus goldschmidtiae</name>
    <dbReference type="NCBI Taxonomy" id="3075546"/>
    <lineage>
        <taxon>Bacteria</taxon>
        <taxon>Bacillati</taxon>
        <taxon>Actinomycetota</taxon>
        <taxon>Actinomycetes</taxon>
        <taxon>Geodermatophilales</taxon>
        <taxon>Geodermatophilaceae</taxon>
        <taxon>Blastococcus</taxon>
    </lineage>
</organism>
<gene>
    <name evidence="8" type="ORF">RM425_16615</name>
</gene>
<feature type="transmembrane region" description="Helical" evidence="6">
    <location>
        <begin position="62"/>
        <end position="92"/>
    </location>
</feature>
<keyword evidence="2" id="KW-1003">Cell membrane</keyword>
<keyword evidence="3 6" id="KW-0812">Transmembrane</keyword>
<evidence type="ECO:0000256" key="1">
    <source>
        <dbReference type="ARBA" id="ARBA00004651"/>
    </source>
</evidence>
<dbReference type="Pfam" id="PF00482">
    <property type="entry name" value="T2SSF"/>
    <property type="match status" value="1"/>
</dbReference>
<dbReference type="InterPro" id="IPR018076">
    <property type="entry name" value="T2SS_GspF_dom"/>
</dbReference>
<comment type="subcellular location">
    <subcellularLocation>
        <location evidence="1">Cell membrane</location>
        <topology evidence="1">Multi-pass membrane protein</topology>
    </subcellularLocation>
</comment>